<dbReference type="KEGG" id="talb:FTW19_08950"/>
<feature type="transmembrane region" description="Helical" evidence="2">
    <location>
        <begin position="12"/>
        <end position="35"/>
    </location>
</feature>
<feature type="compositionally biased region" description="Low complexity" evidence="1">
    <location>
        <begin position="156"/>
        <end position="169"/>
    </location>
</feature>
<gene>
    <name evidence="3" type="ORF">FTW19_08950</name>
</gene>
<sequence length="271" mass="27772">MTKRRTNEDGYLLVGLLVIIFIVLLTLGVAAPTMLKSLRRDQELESMHRAQQYQRAIRLYYLKLGHYPASIDQLENTNNQRFLRRRYVDPLTGKDDWRLIHFGQAKAQIKGFFGKPLAPTGGGLGAASGMGSNIGGINTTANPGIGGSPGLGATGSSGATGSTGSTSPFGGIGSQSASSLQGTGGVIVGVGTSKTGPSLLAINGDEVKYEDWEFTYDPRLEQLRAQASLLGGAPSSGSLGSLGSSGATGSTGSSGSSGSSGATGTSTTPQP</sequence>
<feature type="compositionally biased region" description="Gly residues" evidence="1">
    <location>
        <begin position="145"/>
        <end position="155"/>
    </location>
</feature>
<feature type="region of interest" description="Disordered" evidence="1">
    <location>
        <begin position="145"/>
        <end position="177"/>
    </location>
</feature>
<keyword evidence="2" id="KW-0472">Membrane</keyword>
<dbReference type="AlphaFoldDB" id="A0A5B9ECQ1"/>
<evidence type="ECO:0000256" key="2">
    <source>
        <dbReference type="SAM" id="Phobius"/>
    </source>
</evidence>
<dbReference type="InterPro" id="IPR045584">
    <property type="entry name" value="Pilin-like"/>
</dbReference>
<proteinExistence type="predicted"/>
<protein>
    <submittedName>
        <fullName evidence="3">Type II secretion system protein</fullName>
    </submittedName>
</protein>
<dbReference type="EMBL" id="CP042806">
    <property type="protein sequence ID" value="QEE28107.1"/>
    <property type="molecule type" value="Genomic_DNA"/>
</dbReference>
<organism evidence="3 4">
    <name type="scientific">Terriglobus albidus</name>
    <dbReference type="NCBI Taxonomy" id="1592106"/>
    <lineage>
        <taxon>Bacteria</taxon>
        <taxon>Pseudomonadati</taxon>
        <taxon>Acidobacteriota</taxon>
        <taxon>Terriglobia</taxon>
        <taxon>Terriglobales</taxon>
        <taxon>Acidobacteriaceae</taxon>
        <taxon>Terriglobus</taxon>
    </lineage>
</organism>
<keyword evidence="4" id="KW-1185">Reference proteome</keyword>
<feature type="region of interest" description="Disordered" evidence="1">
    <location>
        <begin position="230"/>
        <end position="271"/>
    </location>
</feature>
<dbReference type="RefSeq" id="WP_147647299.1">
    <property type="nucleotide sequence ID" value="NZ_CP042806.1"/>
</dbReference>
<evidence type="ECO:0000313" key="4">
    <source>
        <dbReference type="Proteomes" id="UP000321820"/>
    </source>
</evidence>
<keyword evidence="2" id="KW-1133">Transmembrane helix</keyword>
<evidence type="ECO:0000256" key="1">
    <source>
        <dbReference type="SAM" id="MobiDB-lite"/>
    </source>
</evidence>
<keyword evidence="2" id="KW-0812">Transmembrane</keyword>
<dbReference type="Proteomes" id="UP000321820">
    <property type="component" value="Chromosome"/>
</dbReference>
<dbReference type="OrthoDB" id="123507at2"/>
<dbReference type="SUPFAM" id="SSF54523">
    <property type="entry name" value="Pili subunits"/>
    <property type="match status" value="1"/>
</dbReference>
<accession>A0A5B9ECQ1</accession>
<name>A0A5B9ECQ1_9BACT</name>
<evidence type="ECO:0000313" key="3">
    <source>
        <dbReference type="EMBL" id="QEE28107.1"/>
    </source>
</evidence>
<reference evidence="3 4" key="1">
    <citation type="submission" date="2019-08" db="EMBL/GenBank/DDBJ databases">
        <title>Complete genome sequence of Terriglobus albidus strain ORNL.</title>
        <authorList>
            <person name="Podar M."/>
        </authorList>
    </citation>
    <scope>NUCLEOTIDE SEQUENCE [LARGE SCALE GENOMIC DNA]</scope>
    <source>
        <strain evidence="3 4">ORNL</strain>
    </source>
</reference>